<comment type="catalytic activity">
    <reaction evidence="7">
        <text>(6S)-5,6,7,8-tetrahydrofolyl-(gamma-L-Glu)(n) + (n-1) H2O = (6S)-5,6,7,8-tetrahydrofolate + (n-1) L-glutamate</text>
        <dbReference type="Rhea" id="RHEA:56784"/>
        <dbReference type="Rhea" id="RHEA-COMP:14738"/>
        <dbReference type="ChEBI" id="CHEBI:15377"/>
        <dbReference type="ChEBI" id="CHEBI:29985"/>
        <dbReference type="ChEBI" id="CHEBI:57453"/>
        <dbReference type="ChEBI" id="CHEBI:141005"/>
        <dbReference type="EC" id="3.4.19.9"/>
    </reaction>
</comment>
<evidence type="ECO:0000256" key="1">
    <source>
        <dbReference type="ARBA" id="ARBA00004239"/>
    </source>
</evidence>
<gene>
    <name evidence="8" type="ORF">PMEA_00027769</name>
</gene>
<evidence type="ECO:0000313" key="8">
    <source>
        <dbReference type="EMBL" id="CAH3154878.1"/>
    </source>
</evidence>
<comment type="subcellular location">
    <subcellularLocation>
        <location evidence="1">Secreted</location>
        <location evidence="1">Extracellular space</location>
    </subcellularLocation>
</comment>
<feature type="active site" evidence="7">
    <location>
        <position position="252"/>
    </location>
</feature>
<comment type="similarity">
    <text evidence="2">Belongs to the peptidase C26 family.</text>
</comment>
<feature type="active site" description="Nucleophile" evidence="6 7">
    <location>
        <position position="132"/>
    </location>
</feature>
<proteinExistence type="inferred from homology"/>
<dbReference type="Proteomes" id="UP001159428">
    <property type="component" value="Unassembled WGS sequence"/>
</dbReference>
<organism evidence="8 9">
    <name type="scientific">Pocillopora meandrina</name>
    <dbReference type="NCBI Taxonomy" id="46732"/>
    <lineage>
        <taxon>Eukaryota</taxon>
        <taxon>Metazoa</taxon>
        <taxon>Cnidaria</taxon>
        <taxon>Anthozoa</taxon>
        <taxon>Hexacorallia</taxon>
        <taxon>Scleractinia</taxon>
        <taxon>Astrocoeniina</taxon>
        <taxon>Pocilloporidae</taxon>
        <taxon>Pocillopora</taxon>
    </lineage>
</organism>
<dbReference type="PANTHER" id="PTHR11315">
    <property type="entry name" value="PROTEASE FAMILY C26 GAMMA-GLUTAMYL HYDROLASE"/>
    <property type="match status" value="1"/>
</dbReference>
<feature type="non-terminal residue" evidence="8">
    <location>
        <position position="1"/>
    </location>
</feature>
<dbReference type="FunFam" id="3.40.50.880:FF:000024">
    <property type="entry name" value="Folate gamma-glutamyl hydrolase"/>
    <property type="match status" value="1"/>
</dbReference>
<dbReference type="Gene3D" id="3.40.50.880">
    <property type="match status" value="1"/>
</dbReference>
<feature type="non-terminal residue" evidence="8">
    <location>
        <position position="289"/>
    </location>
</feature>
<reference evidence="8 9" key="1">
    <citation type="submission" date="2022-05" db="EMBL/GenBank/DDBJ databases">
        <authorList>
            <consortium name="Genoscope - CEA"/>
            <person name="William W."/>
        </authorList>
    </citation>
    <scope>NUCLEOTIDE SEQUENCE [LARGE SCALE GENOMIC DNA]</scope>
</reference>
<dbReference type="InterPro" id="IPR011697">
    <property type="entry name" value="Peptidase_C26"/>
</dbReference>
<evidence type="ECO:0000256" key="3">
    <source>
        <dbReference type="ARBA" id="ARBA00022525"/>
    </source>
</evidence>
<sequence>QISLAIEFETFKAFSNHGKGKSRDNGRAVNCCPIIGVLAQDTDGNVTKFGSQLIAATYVKFIESAGGRMMPIFINSTAEEIEKLFYSINGAIYPGGHSFLERSNYTRVGKQILELAMKAYDKGDIFPIWGECLGLELLSMLISGCDLQVGQFDQDLFSDTDAKNVSLKLILPKDYKTTSLWKFAPRQVVKFLQNNNAAFNNHKMAITPQNYIKYRRLNAFFRIVSTSKDRNGVEFISTMEGKRYPVYLLHWHPAKSQFEWRRDMDINHSLADVVSGQYFANFLIQKGEL</sequence>
<evidence type="ECO:0000256" key="2">
    <source>
        <dbReference type="ARBA" id="ARBA00011083"/>
    </source>
</evidence>
<dbReference type="SUPFAM" id="SSF52317">
    <property type="entry name" value="Class I glutamine amidotransferase-like"/>
    <property type="match status" value="1"/>
</dbReference>
<name>A0AAU9XQG5_9CNID</name>
<keyword evidence="5 7" id="KW-0378">Hydrolase</keyword>
<dbReference type="GO" id="GO:0034722">
    <property type="term" value="F:gamma-glutamyl-peptidase activity"/>
    <property type="evidence" value="ECO:0007669"/>
    <property type="project" value="UniProtKB-UniRule"/>
</dbReference>
<dbReference type="InterPro" id="IPR015527">
    <property type="entry name" value="Pept_C26_g-glut_hydrolase"/>
</dbReference>
<evidence type="ECO:0000256" key="7">
    <source>
        <dbReference type="PROSITE-ProRule" id="PRU00607"/>
    </source>
</evidence>
<keyword evidence="3" id="KW-0964">Secreted</keyword>
<dbReference type="EMBL" id="CALNXJ010000056">
    <property type="protein sequence ID" value="CAH3154878.1"/>
    <property type="molecule type" value="Genomic_DNA"/>
</dbReference>
<feature type="active site" description="Proton donor" evidence="6">
    <location>
        <position position="252"/>
    </location>
</feature>
<evidence type="ECO:0000313" key="9">
    <source>
        <dbReference type="Proteomes" id="UP001159428"/>
    </source>
</evidence>
<comment type="caution">
    <text evidence="8">The sequence shown here is derived from an EMBL/GenBank/DDBJ whole genome shotgun (WGS) entry which is preliminary data.</text>
</comment>
<evidence type="ECO:0000256" key="6">
    <source>
        <dbReference type="PIRSR" id="PIRSR615527-1"/>
    </source>
</evidence>
<dbReference type="PROSITE" id="PS51275">
    <property type="entry name" value="PEPTIDASE_C26_GGH"/>
    <property type="match status" value="1"/>
</dbReference>
<dbReference type="PROSITE" id="PS51273">
    <property type="entry name" value="GATASE_TYPE_1"/>
    <property type="match status" value="1"/>
</dbReference>
<evidence type="ECO:0000256" key="5">
    <source>
        <dbReference type="ARBA" id="ARBA00022801"/>
    </source>
</evidence>
<keyword evidence="9" id="KW-1185">Reference proteome</keyword>
<dbReference type="AlphaFoldDB" id="A0AAU9XQG5"/>
<protein>
    <recommendedName>
        <fullName evidence="7">folate gamma-glutamyl hydrolase</fullName>
        <ecNumber evidence="7">3.4.19.9</ecNumber>
    </recommendedName>
</protein>
<dbReference type="EC" id="3.4.19.9" evidence="7"/>
<dbReference type="Pfam" id="PF07722">
    <property type="entry name" value="Peptidase_C26"/>
    <property type="match status" value="1"/>
</dbReference>
<dbReference type="GO" id="GO:0046900">
    <property type="term" value="P:tetrahydrofolylpolyglutamate metabolic process"/>
    <property type="evidence" value="ECO:0007669"/>
    <property type="project" value="TreeGrafter"/>
</dbReference>
<dbReference type="PANTHER" id="PTHR11315:SF0">
    <property type="entry name" value="FOLATE GAMMA-GLUTAMYL HYDROLASE"/>
    <property type="match status" value="1"/>
</dbReference>
<dbReference type="GO" id="GO:0005576">
    <property type="term" value="C:extracellular region"/>
    <property type="evidence" value="ECO:0007669"/>
    <property type="project" value="UniProtKB-SubCell"/>
</dbReference>
<dbReference type="GO" id="GO:0005773">
    <property type="term" value="C:vacuole"/>
    <property type="evidence" value="ECO:0007669"/>
    <property type="project" value="TreeGrafter"/>
</dbReference>
<accession>A0AAU9XQG5</accession>
<keyword evidence="4" id="KW-0732">Signal</keyword>
<dbReference type="InterPro" id="IPR029062">
    <property type="entry name" value="Class_I_gatase-like"/>
</dbReference>
<evidence type="ECO:0000256" key="4">
    <source>
        <dbReference type="ARBA" id="ARBA00022729"/>
    </source>
</evidence>